<keyword evidence="2" id="KW-0479">Metal-binding</keyword>
<feature type="region of interest" description="Disordered" evidence="3">
    <location>
        <begin position="472"/>
        <end position="499"/>
    </location>
</feature>
<organism evidence="6">
    <name type="scientific">Hyalella azteca</name>
    <name type="common">Amphipod</name>
    <dbReference type="NCBI Taxonomy" id="294128"/>
    <lineage>
        <taxon>Eukaryota</taxon>
        <taxon>Metazoa</taxon>
        <taxon>Ecdysozoa</taxon>
        <taxon>Arthropoda</taxon>
        <taxon>Crustacea</taxon>
        <taxon>Multicrustacea</taxon>
        <taxon>Malacostraca</taxon>
        <taxon>Eumalacostraca</taxon>
        <taxon>Peracarida</taxon>
        <taxon>Amphipoda</taxon>
        <taxon>Senticaudata</taxon>
        <taxon>Talitrida</taxon>
        <taxon>Talitroidea</taxon>
        <taxon>Hyalellidae</taxon>
        <taxon>Hyalella</taxon>
    </lineage>
</organism>
<feature type="region of interest" description="Disordered" evidence="3">
    <location>
        <begin position="176"/>
        <end position="204"/>
    </location>
</feature>
<dbReference type="GO" id="GO:0006357">
    <property type="term" value="P:regulation of transcription by RNA polymerase II"/>
    <property type="evidence" value="ECO:0007669"/>
    <property type="project" value="TreeGrafter"/>
</dbReference>
<dbReference type="GO" id="GO:0048813">
    <property type="term" value="P:dendrite morphogenesis"/>
    <property type="evidence" value="ECO:0007669"/>
    <property type="project" value="UniProtKB-ARBA"/>
</dbReference>
<dbReference type="InterPro" id="IPR051095">
    <property type="entry name" value="Dros_DevTransReg"/>
</dbReference>
<dbReference type="SUPFAM" id="SSF54695">
    <property type="entry name" value="POZ domain"/>
    <property type="match status" value="1"/>
</dbReference>
<dbReference type="PROSITE" id="PS00028">
    <property type="entry name" value="ZINC_FINGER_C2H2_1"/>
    <property type="match status" value="2"/>
</dbReference>
<dbReference type="PANTHER" id="PTHR23110">
    <property type="entry name" value="BTB DOMAIN TRANSCRIPTION FACTOR"/>
    <property type="match status" value="1"/>
</dbReference>
<reference evidence="6" key="1">
    <citation type="submission" date="2014-08" db="EMBL/GenBank/DDBJ databases">
        <authorList>
            <person name="Murali S."/>
            <person name="Richards S."/>
            <person name="Bandaranaike D."/>
            <person name="Bellair M."/>
            <person name="Blankenburg K."/>
            <person name="Chao H."/>
            <person name="Dinh H."/>
            <person name="Doddapaneni H."/>
            <person name="Dugan-Rocha S."/>
            <person name="Elkadiri S."/>
            <person name="Gnanaolivu R."/>
            <person name="Hughes D."/>
            <person name="Lee S."/>
            <person name="Li M."/>
            <person name="Ming W."/>
            <person name="Munidasa M."/>
            <person name="Muniz J."/>
            <person name="Nguyen L."/>
            <person name="Osuji N."/>
            <person name="Pu L.-L."/>
            <person name="Puazo M."/>
            <person name="Skinner E."/>
            <person name="Qu C."/>
            <person name="Quiroz J."/>
            <person name="Raj R."/>
            <person name="Weissenberger G."/>
            <person name="Xin Y."/>
            <person name="Zou X."/>
            <person name="Han Y."/>
            <person name="Worley K."/>
            <person name="Muzny D."/>
            <person name="Gibbs R."/>
        </authorList>
    </citation>
    <scope>NUCLEOTIDE SEQUENCE</scope>
    <source>
        <strain evidence="6">HAZT.00-mixed</strain>
        <tissue evidence="6">Whole organism</tissue>
    </source>
</reference>
<feature type="compositionally biased region" description="Polar residues" evidence="3">
    <location>
        <begin position="490"/>
        <end position="499"/>
    </location>
</feature>
<feature type="compositionally biased region" description="Polar residues" evidence="3">
    <location>
        <begin position="128"/>
        <end position="143"/>
    </location>
</feature>
<evidence type="ECO:0000256" key="2">
    <source>
        <dbReference type="PROSITE-ProRule" id="PRU00042"/>
    </source>
</evidence>
<evidence type="ECO:0000313" key="6">
    <source>
        <dbReference type="EMBL" id="KAA0199989.1"/>
    </source>
</evidence>
<dbReference type="InterPro" id="IPR000210">
    <property type="entry name" value="BTB/POZ_dom"/>
</dbReference>
<dbReference type="GO" id="GO:0016199">
    <property type="term" value="P:axon midline choice point recognition"/>
    <property type="evidence" value="ECO:0007669"/>
    <property type="project" value="UniProtKB-ARBA"/>
</dbReference>
<comment type="caution">
    <text evidence="6">The sequence shown here is derived from an EMBL/GenBank/DDBJ whole genome shotgun (WGS) entry which is preliminary data.</text>
</comment>
<keyword evidence="2" id="KW-0863">Zinc-finger</keyword>
<reference evidence="6" key="3">
    <citation type="submission" date="2019-06" db="EMBL/GenBank/DDBJ databases">
        <authorList>
            <person name="Poynton C."/>
            <person name="Hasenbein S."/>
            <person name="Benoit J.B."/>
            <person name="Sepulveda M.S."/>
            <person name="Poelchau M.F."/>
            <person name="Murali S.C."/>
            <person name="Chen S."/>
            <person name="Glastad K.M."/>
            <person name="Werren J.H."/>
            <person name="Vineis J.H."/>
            <person name="Bowen J.L."/>
            <person name="Friedrich M."/>
            <person name="Jones J."/>
            <person name="Robertson H.M."/>
            <person name="Feyereisen R."/>
            <person name="Mechler-Hickson A."/>
            <person name="Mathers N."/>
            <person name="Lee C.E."/>
            <person name="Colbourne J.K."/>
            <person name="Biales A."/>
            <person name="Johnston J.S."/>
            <person name="Wellborn G.A."/>
            <person name="Rosendale A.J."/>
            <person name="Cridge A.G."/>
            <person name="Munoz-Torres M.C."/>
            <person name="Bain P.A."/>
            <person name="Manny A.R."/>
            <person name="Major K.M."/>
            <person name="Lambert F.N."/>
            <person name="Vulpe C.D."/>
            <person name="Tuck P."/>
            <person name="Blalock B.J."/>
            <person name="Lin Y.-Y."/>
            <person name="Smith M.E."/>
            <person name="Ochoa-Acuna H."/>
            <person name="Chen M.-J.M."/>
            <person name="Childers C.P."/>
            <person name="Qu J."/>
            <person name="Dugan S."/>
            <person name="Lee S.L."/>
            <person name="Chao H."/>
            <person name="Dinh H."/>
            <person name="Han Y."/>
            <person name="Doddapaneni H."/>
            <person name="Worley K.C."/>
            <person name="Muzny D.M."/>
            <person name="Gibbs R.A."/>
            <person name="Richards S."/>
        </authorList>
    </citation>
    <scope>NUCLEOTIDE SEQUENCE</scope>
    <source>
        <strain evidence="6">HAZT.00-mixed</strain>
        <tissue evidence="6">Whole organism</tissue>
    </source>
</reference>
<feature type="compositionally biased region" description="Acidic residues" evidence="3">
    <location>
        <begin position="299"/>
        <end position="311"/>
    </location>
</feature>
<feature type="compositionally biased region" description="Polar residues" evidence="3">
    <location>
        <begin position="189"/>
        <end position="199"/>
    </location>
</feature>
<evidence type="ECO:0000256" key="3">
    <source>
        <dbReference type="SAM" id="MobiDB-lite"/>
    </source>
</evidence>
<evidence type="ECO:0000256" key="1">
    <source>
        <dbReference type="ARBA" id="ARBA00023242"/>
    </source>
</evidence>
<dbReference type="GO" id="GO:0007464">
    <property type="term" value="P:R3/R4 cell fate commitment"/>
    <property type="evidence" value="ECO:0007669"/>
    <property type="project" value="UniProtKB-ARBA"/>
</dbReference>
<dbReference type="PROSITE" id="PS50097">
    <property type="entry name" value="BTB"/>
    <property type="match status" value="1"/>
</dbReference>
<protein>
    <submittedName>
        <fullName evidence="6">Uncharacterized protein</fullName>
    </submittedName>
</protein>
<feature type="domain" description="C2H2-type" evidence="5">
    <location>
        <begin position="426"/>
        <end position="453"/>
    </location>
</feature>
<dbReference type="Gene3D" id="3.30.710.10">
    <property type="entry name" value="Potassium Channel Kv1.1, Chain A"/>
    <property type="match status" value="1"/>
</dbReference>
<dbReference type="Pfam" id="PF00651">
    <property type="entry name" value="BTB"/>
    <property type="match status" value="1"/>
</dbReference>
<evidence type="ECO:0000259" key="5">
    <source>
        <dbReference type="PROSITE" id="PS50157"/>
    </source>
</evidence>
<dbReference type="GO" id="GO:0008406">
    <property type="term" value="P:gonad development"/>
    <property type="evidence" value="ECO:0007669"/>
    <property type="project" value="UniProtKB-ARBA"/>
</dbReference>
<accession>A0A6A0H567</accession>
<dbReference type="GO" id="GO:0045476">
    <property type="term" value="P:nurse cell apoptotic process"/>
    <property type="evidence" value="ECO:0007669"/>
    <property type="project" value="UniProtKB-ARBA"/>
</dbReference>
<feature type="compositionally biased region" description="Acidic residues" evidence="3">
    <location>
        <begin position="557"/>
        <end position="586"/>
    </location>
</feature>
<dbReference type="GO" id="GO:0008270">
    <property type="term" value="F:zinc ion binding"/>
    <property type="evidence" value="ECO:0007669"/>
    <property type="project" value="UniProtKB-KW"/>
</dbReference>
<dbReference type="InterPro" id="IPR011333">
    <property type="entry name" value="SKP1/BTB/POZ_sf"/>
</dbReference>
<feature type="domain" description="BTB" evidence="4">
    <location>
        <begin position="39"/>
        <end position="104"/>
    </location>
</feature>
<dbReference type="PROSITE" id="PS50157">
    <property type="entry name" value="ZINC_FINGER_C2H2_2"/>
    <property type="match status" value="2"/>
</dbReference>
<dbReference type="GO" id="GO:0007526">
    <property type="term" value="P:larval somatic muscle development"/>
    <property type="evidence" value="ECO:0007669"/>
    <property type="project" value="UniProtKB-ARBA"/>
</dbReference>
<feature type="compositionally biased region" description="Polar residues" evidence="3">
    <location>
        <begin position="312"/>
        <end position="321"/>
    </location>
</feature>
<reference evidence="6" key="2">
    <citation type="journal article" date="2018" name="Environ. Sci. Technol.">
        <title>The Toxicogenome of Hyalella azteca: A Model for Sediment Ecotoxicology and Evolutionary Toxicology.</title>
        <authorList>
            <person name="Poynton H.C."/>
            <person name="Hasenbein S."/>
            <person name="Benoit J.B."/>
            <person name="Sepulveda M.S."/>
            <person name="Poelchau M.F."/>
            <person name="Hughes D.S.T."/>
            <person name="Murali S.C."/>
            <person name="Chen S."/>
            <person name="Glastad K.M."/>
            <person name="Goodisman M.A.D."/>
            <person name="Werren J.H."/>
            <person name="Vineis J.H."/>
            <person name="Bowen J.L."/>
            <person name="Friedrich M."/>
            <person name="Jones J."/>
            <person name="Robertson H.M."/>
            <person name="Feyereisen R."/>
            <person name="Mechler-Hickson A."/>
            <person name="Mathers N."/>
            <person name="Lee C.E."/>
            <person name="Colbourne J.K."/>
            <person name="Biales A."/>
            <person name="Johnston J.S."/>
            <person name="Wellborn G.A."/>
            <person name="Rosendale A.J."/>
            <person name="Cridge A.G."/>
            <person name="Munoz-Torres M.C."/>
            <person name="Bain P.A."/>
            <person name="Manny A.R."/>
            <person name="Major K.M."/>
            <person name="Lambert F.N."/>
            <person name="Vulpe C.D."/>
            <person name="Tuck P."/>
            <person name="Blalock B.J."/>
            <person name="Lin Y.Y."/>
            <person name="Smith M.E."/>
            <person name="Ochoa-Acuna H."/>
            <person name="Chen M.M."/>
            <person name="Childers C.P."/>
            <person name="Qu J."/>
            <person name="Dugan S."/>
            <person name="Lee S.L."/>
            <person name="Chao H."/>
            <person name="Dinh H."/>
            <person name="Han Y."/>
            <person name="Doddapaneni H."/>
            <person name="Worley K.C."/>
            <person name="Muzny D.M."/>
            <person name="Gibbs R.A."/>
            <person name="Richards S."/>
        </authorList>
    </citation>
    <scope>NUCLEOTIDE SEQUENCE</scope>
    <source>
        <strain evidence="6">HAZT.00-mixed</strain>
        <tissue evidence="6">Whole organism</tissue>
    </source>
</reference>
<dbReference type="Gene3D" id="3.30.160.60">
    <property type="entry name" value="Classic Zinc Finger"/>
    <property type="match status" value="1"/>
</dbReference>
<keyword evidence="2" id="KW-0862">Zinc</keyword>
<feature type="region of interest" description="Disordered" evidence="3">
    <location>
        <begin position="526"/>
        <end position="586"/>
    </location>
</feature>
<dbReference type="InterPro" id="IPR036236">
    <property type="entry name" value="Znf_C2H2_sf"/>
</dbReference>
<dbReference type="OrthoDB" id="10261408at2759"/>
<feature type="region of interest" description="Disordered" evidence="3">
    <location>
        <begin position="285"/>
        <end position="321"/>
    </location>
</feature>
<feature type="region of interest" description="Disordered" evidence="3">
    <location>
        <begin position="124"/>
        <end position="143"/>
    </location>
</feature>
<sequence length="586" mass="63278">MFDIETTVMGADQFLLTWNNHRANFASVFSDFRLQGQLVDVTLLCDGGSYPAHRLVLAACSPYFASLFCTLDSSHPVIFLRDVRQAELEALLEFIYRGQVSVANSELGGLIKIAESLRIKGLGDVSQREPTTSPTPNGNQQLLLNSGMKRSASPNFSETHSTTFSLHNTASGVGAAVSSNRSKKVARRTNINQPQQGNEENLKNMVGTSGVASTASTFLPDLKAILTAANSYTQGLAATFPALAAVSAAAAHYSKQNGSYEDNNSGGEEGYKLRWCLEKGKEQLQHQASPSKLKTEHEESAEEVQELDDPSSNDSSFEGSQNACDATQYVQDDNNSTSMTTKTDNSAATCHLLQQLYTGTTNAAVSTSDVSSLLSTYQQLLTSSTGAEQPNASVMVDEDASTPHSSSAIPTTIADVSAQAKDAKCLTCQLCGANIKHTANFRRHMKQHLNPRRFPCPWCSAAFGRKDNLKTHTRKHHPAEVEAQEGGGVTSSQGATTTAEDGATLPADAATAGPVECNQTIEDACNDKEDDASPAAEADRNLKAPAELKWSKKIKTEEEDEERREEEPLVIDEDDEDDDDEEDDEY</sequence>
<dbReference type="Proteomes" id="UP000711488">
    <property type="component" value="Unassembled WGS sequence"/>
</dbReference>
<dbReference type="GO" id="GO:0005634">
    <property type="term" value="C:nucleus"/>
    <property type="evidence" value="ECO:0007669"/>
    <property type="project" value="TreeGrafter"/>
</dbReference>
<dbReference type="Pfam" id="PF00096">
    <property type="entry name" value="zf-C2H2"/>
    <property type="match status" value="1"/>
</dbReference>
<dbReference type="EMBL" id="JQDR03006587">
    <property type="protein sequence ID" value="KAA0199989.1"/>
    <property type="molecule type" value="Genomic_DNA"/>
</dbReference>
<dbReference type="CDD" id="cd18315">
    <property type="entry name" value="BTB_POZ_BAB-like"/>
    <property type="match status" value="1"/>
</dbReference>
<feature type="domain" description="C2H2-type" evidence="5">
    <location>
        <begin position="454"/>
        <end position="482"/>
    </location>
</feature>
<dbReference type="InterPro" id="IPR013087">
    <property type="entry name" value="Znf_C2H2_type"/>
</dbReference>
<dbReference type="GO" id="GO:0035167">
    <property type="term" value="P:larval lymph gland hemopoiesis"/>
    <property type="evidence" value="ECO:0007669"/>
    <property type="project" value="UniProtKB-ARBA"/>
</dbReference>
<keyword evidence="1" id="KW-0539">Nucleus</keyword>
<evidence type="ECO:0000259" key="4">
    <source>
        <dbReference type="PROSITE" id="PS50097"/>
    </source>
</evidence>
<name>A0A6A0H567_HYAAZ</name>
<proteinExistence type="predicted"/>
<dbReference type="SMART" id="SM00355">
    <property type="entry name" value="ZnF_C2H2"/>
    <property type="match status" value="2"/>
</dbReference>
<dbReference type="SMART" id="SM00225">
    <property type="entry name" value="BTB"/>
    <property type="match status" value="1"/>
</dbReference>
<dbReference type="GO" id="GO:0045467">
    <property type="term" value="P:R7 cell development"/>
    <property type="evidence" value="ECO:0007669"/>
    <property type="project" value="UniProtKB-ARBA"/>
</dbReference>
<dbReference type="SUPFAM" id="SSF57667">
    <property type="entry name" value="beta-beta-alpha zinc fingers"/>
    <property type="match status" value="1"/>
</dbReference>
<gene>
    <name evidence="6" type="ORF">HAZT_HAZT001383</name>
</gene>
<dbReference type="PANTHER" id="PTHR23110:SF99">
    <property type="entry name" value="BROAD-COMPLEX CORE PROTEIN ISOFORM 6"/>
    <property type="match status" value="1"/>
</dbReference>
<dbReference type="AlphaFoldDB" id="A0A6A0H567"/>